<evidence type="ECO:0000313" key="4">
    <source>
        <dbReference type="Proteomes" id="UP000324233"/>
    </source>
</evidence>
<keyword evidence="2" id="KW-0732">Signal</keyword>
<dbReference type="EMBL" id="CP042997">
    <property type="protein sequence ID" value="QEH36232.1"/>
    <property type="molecule type" value="Genomic_DNA"/>
</dbReference>
<dbReference type="AlphaFoldDB" id="A0A5B9W6E5"/>
<organism evidence="3 4">
    <name type="scientific">Aquisphaera giovannonii</name>
    <dbReference type="NCBI Taxonomy" id="406548"/>
    <lineage>
        <taxon>Bacteria</taxon>
        <taxon>Pseudomonadati</taxon>
        <taxon>Planctomycetota</taxon>
        <taxon>Planctomycetia</taxon>
        <taxon>Isosphaerales</taxon>
        <taxon>Isosphaeraceae</taxon>
        <taxon>Aquisphaera</taxon>
    </lineage>
</organism>
<evidence type="ECO:0000256" key="1">
    <source>
        <dbReference type="SAM" id="MobiDB-lite"/>
    </source>
</evidence>
<evidence type="ECO:0000256" key="2">
    <source>
        <dbReference type="SAM" id="SignalP"/>
    </source>
</evidence>
<feature type="region of interest" description="Disordered" evidence="1">
    <location>
        <begin position="479"/>
        <end position="506"/>
    </location>
</feature>
<sequence length="506" mass="55280" precursor="true">MIRLDDEFSRRSLLLWLPGALMSGLAMASPQPPSPPAARPSRTNVPRLPGAVTRPPEWLGPEAPFDVAAYFKAPPDDQNAAPLYLDALFEFGPEMAVCFPEGPVRARRERTAKERMRRYAEVAKSLERGPDAVPPREMNAFLALYDEGLAKLARAQERPRCVFQAGIGMNALLPHLQDARNAGRVLLWKARRLMEQGSVPGALQQASRVLRLVRDLQPRGFTIAAMVGVALERLAMNEVFLPLLQSRGLKAEHCDAALAILREHDSKSIDVYSEVLRGEYLLCRSTLRDLVLHQDQFRRDLGAAGVRIGPSLVESVLDTNRRPGQGTPVTGPGATSDLDAKMASMTPSELARQEAKLTALYRDRLGLAGTPYAERIRRLAEPPAEGRSADILTRVALGLVPAPDSVPWSALVQAALRSLQALTAVRRWQIRHSGQLPASLESAARDAGLARFPIDPYTGGPVRLAILDGKPVAYCLGEDGKDDQGRTAATRPGQRGDVVLRMPDQK</sequence>
<gene>
    <name evidence="3" type="ORF">OJF2_47920</name>
</gene>
<dbReference type="Proteomes" id="UP000324233">
    <property type="component" value="Chromosome"/>
</dbReference>
<feature type="chain" id="PRO_5023018541" evidence="2">
    <location>
        <begin position="29"/>
        <end position="506"/>
    </location>
</feature>
<dbReference type="OrthoDB" id="273956at2"/>
<name>A0A5B9W6E5_9BACT</name>
<feature type="signal peptide" evidence="2">
    <location>
        <begin position="1"/>
        <end position="28"/>
    </location>
</feature>
<accession>A0A5B9W6E5</accession>
<reference evidence="3 4" key="1">
    <citation type="submission" date="2019-08" db="EMBL/GenBank/DDBJ databases">
        <title>Deep-cultivation of Planctomycetes and their phenomic and genomic characterization uncovers novel biology.</title>
        <authorList>
            <person name="Wiegand S."/>
            <person name="Jogler M."/>
            <person name="Boedeker C."/>
            <person name="Pinto D."/>
            <person name="Vollmers J."/>
            <person name="Rivas-Marin E."/>
            <person name="Kohn T."/>
            <person name="Peeters S.H."/>
            <person name="Heuer A."/>
            <person name="Rast P."/>
            <person name="Oberbeckmann S."/>
            <person name="Bunk B."/>
            <person name="Jeske O."/>
            <person name="Meyerdierks A."/>
            <person name="Storesund J.E."/>
            <person name="Kallscheuer N."/>
            <person name="Luecker S."/>
            <person name="Lage O.M."/>
            <person name="Pohl T."/>
            <person name="Merkel B.J."/>
            <person name="Hornburger P."/>
            <person name="Mueller R.-W."/>
            <person name="Bruemmer F."/>
            <person name="Labrenz M."/>
            <person name="Spormann A.M."/>
            <person name="Op den Camp H."/>
            <person name="Overmann J."/>
            <person name="Amann R."/>
            <person name="Jetten M.S.M."/>
            <person name="Mascher T."/>
            <person name="Medema M.H."/>
            <person name="Devos D.P."/>
            <person name="Kaster A.-K."/>
            <person name="Ovreas L."/>
            <person name="Rohde M."/>
            <person name="Galperin M.Y."/>
            <person name="Jogler C."/>
        </authorList>
    </citation>
    <scope>NUCLEOTIDE SEQUENCE [LARGE SCALE GENOMIC DNA]</scope>
    <source>
        <strain evidence="3 4">OJF2</strain>
    </source>
</reference>
<feature type="region of interest" description="Disordered" evidence="1">
    <location>
        <begin position="26"/>
        <end position="56"/>
    </location>
</feature>
<keyword evidence="4" id="KW-1185">Reference proteome</keyword>
<evidence type="ECO:0000313" key="3">
    <source>
        <dbReference type="EMBL" id="QEH36232.1"/>
    </source>
</evidence>
<proteinExistence type="predicted"/>
<dbReference type="RefSeq" id="WP_148595942.1">
    <property type="nucleotide sequence ID" value="NZ_CP042997.1"/>
</dbReference>
<protein>
    <submittedName>
        <fullName evidence="3">Uncharacterized protein</fullName>
    </submittedName>
</protein>
<dbReference type="KEGG" id="agv:OJF2_47920"/>